<protein>
    <submittedName>
        <fullName evidence="2">Uncharacterized protein</fullName>
    </submittedName>
</protein>
<evidence type="ECO:0000313" key="2">
    <source>
        <dbReference type="EMBL" id="UZA52692.1"/>
    </source>
</evidence>
<evidence type="ECO:0000313" key="4">
    <source>
        <dbReference type="Proteomes" id="UP001163632"/>
    </source>
</evidence>
<accession>A0AAQ2T0Q8</accession>
<evidence type="ECO:0000313" key="3">
    <source>
        <dbReference type="Proteomes" id="UP001163283"/>
    </source>
</evidence>
<dbReference type="GeneID" id="77188911"/>
<dbReference type="EMBL" id="CP087781">
    <property type="protein sequence ID" value="UZA52692.1"/>
    <property type="molecule type" value="Genomic_DNA"/>
</dbReference>
<dbReference type="RefSeq" id="WP_078273506.1">
    <property type="nucleotide sequence ID" value="NZ_CP087768.1"/>
</dbReference>
<name>A0AAQ2T0Q8_MORBO</name>
<gene>
    <name evidence="1" type="ORF">LP092_05730</name>
    <name evidence="2" type="ORF">LP129_06045</name>
</gene>
<dbReference type="AlphaFoldDB" id="A0AAQ2T0Q8"/>
<reference evidence="2 3" key="1">
    <citation type="journal article" date="2022" name="BMC Microbiol.">
        <title>Whole genome sequencing of Moraxella bovis strains from North America reveals two genotypes with different genetic determinants.</title>
        <authorList>
            <person name="Wynn E.L."/>
            <person name="Hille M.M."/>
            <person name="Loy J.D."/>
            <person name="Schuller G."/>
            <person name="Kuhn K.L."/>
            <person name="Dickey A.M."/>
            <person name="Bono J.L."/>
            <person name="Clawson M.L."/>
        </authorList>
    </citation>
    <scope>NUCLEOTIDE SEQUENCE [LARGE SCALE GENOMIC DNA]</scope>
    <source>
        <strain evidence="1">SAM102599</strain>
        <strain evidence="2 3">SAM57978</strain>
    </source>
</reference>
<keyword evidence="4" id="KW-1185">Reference proteome</keyword>
<dbReference type="Proteomes" id="UP001163283">
    <property type="component" value="Chromosome"/>
</dbReference>
<evidence type="ECO:0000313" key="1">
    <source>
        <dbReference type="EMBL" id="UZA04238.1"/>
    </source>
</evidence>
<dbReference type="Proteomes" id="UP001163632">
    <property type="component" value="Chromosome"/>
</dbReference>
<sequence length="68" mass="7697">MIKAYLTKLSHDLHTTTELLGKISQASSNQSVSDVLDNITDRLDVHARQLDKIINHMNEKQPHGSKFL</sequence>
<proteinExistence type="predicted"/>
<organism evidence="2 3">
    <name type="scientific">Moraxella bovis</name>
    <dbReference type="NCBI Taxonomy" id="476"/>
    <lineage>
        <taxon>Bacteria</taxon>
        <taxon>Pseudomonadati</taxon>
        <taxon>Pseudomonadota</taxon>
        <taxon>Gammaproteobacteria</taxon>
        <taxon>Moraxellales</taxon>
        <taxon>Moraxellaceae</taxon>
        <taxon>Moraxella</taxon>
    </lineage>
</organism>
<dbReference type="EMBL" id="CP087830">
    <property type="protein sequence ID" value="UZA04238.1"/>
    <property type="molecule type" value="Genomic_DNA"/>
</dbReference>